<evidence type="ECO:0000256" key="8">
    <source>
        <dbReference type="ARBA" id="ARBA00023136"/>
    </source>
</evidence>
<dbReference type="GO" id="GO:0030334">
    <property type="term" value="P:regulation of cell migration"/>
    <property type="evidence" value="ECO:0007669"/>
    <property type="project" value="TreeGrafter"/>
</dbReference>
<reference evidence="16 17" key="1">
    <citation type="journal article" date="2018" name="Gigascience">
        <title>Genomes of trombidid mites reveal novel predicted allergens and laterally-transferred genes associated with secondary metabolism.</title>
        <authorList>
            <person name="Dong X."/>
            <person name="Chaisiri K."/>
            <person name="Xia D."/>
            <person name="Armstrong S.D."/>
            <person name="Fang Y."/>
            <person name="Donnelly M.J."/>
            <person name="Kadowaki T."/>
            <person name="McGarry J.W."/>
            <person name="Darby A.C."/>
            <person name="Makepeace B.L."/>
        </authorList>
    </citation>
    <scope>NUCLEOTIDE SEQUENCE [LARGE SCALE GENOMIC DNA]</scope>
    <source>
        <strain evidence="16">UoL-UT</strain>
    </source>
</reference>
<dbReference type="SUPFAM" id="SSF101912">
    <property type="entry name" value="Sema domain"/>
    <property type="match status" value="1"/>
</dbReference>
<protein>
    <submittedName>
        <fullName evidence="16">Plexin-B-like protein</fullName>
    </submittedName>
</protein>
<gene>
    <name evidence="16" type="ORF">B4U80_01162</name>
</gene>
<dbReference type="SMART" id="SM00630">
    <property type="entry name" value="Sema"/>
    <property type="match status" value="1"/>
</dbReference>
<dbReference type="InterPro" id="IPR031148">
    <property type="entry name" value="Plexin"/>
</dbReference>
<dbReference type="Proteomes" id="UP000288716">
    <property type="component" value="Unassembled WGS sequence"/>
</dbReference>
<evidence type="ECO:0000256" key="14">
    <source>
        <dbReference type="SAM" id="SignalP"/>
    </source>
</evidence>
<keyword evidence="6" id="KW-0524">Neurogenesis</keyword>
<keyword evidence="17" id="KW-1185">Reference proteome</keyword>
<keyword evidence="10" id="KW-0325">Glycoprotein</keyword>
<dbReference type="InterPro" id="IPR036352">
    <property type="entry name" value="Semap_dom_sf"/>
</dbReference>
<accession>A0A443SVY2</accession>
<name>A0A443SVY2_9ACAR</name>
<feature type="transmembrane region" description="Helical" evidence="13">
    <location>
        <begin position="993"/>
        <end position="1016"/>
    </location>
</feature>
<dbReference type="SMART" id="SM00423">
    <property type="entry name" value="PSI"/>
    <property type="match status" value="1"/>
</dbReference>
<dbReference type="Pfam" id="PF01437">
    <property type="entry name" value="PSI"/>
    <property type="match status" value="1"/>
</dbReference>
<feature type="region of interest" description="Disordered" evidence="12">
    <location>
        <begin position="1023"/>
        <end position="1051"/>
    </location>
</feature>
<evidence type="ECO:0000259" key="15">
    <source>
        <dbReference type="PROSITE" id="PS51004"/>
    </source>
</evidence>
<evidence type="ECO:0000256" key="9">
    <source>
        <dbReference type="ARBA" id="ARBA00023157"/>
    </source>
</evidence>
<dbReference type="SUPFAM" id="SSF81296">
    <property type="entry name" value="E set domains"/>
    <property type="match status" value="4"/>
</dbReference>
<dbReference type="EMBL" id="NCKV01000091">
    <property type="protein sequence ID" value="RWS31673.1"/>
    <property type="molecule type" value="Genomic_DNA"/>
</dbReference>
<dbReference type="OrthoDB" id="125363at2759"/>
<feature type="compositionally biased region" description="Basic residues" evidence="12">
    <location>
        <begin position="1030"/>
        <end position="1039"/>
    </location>
</feature>
<evidence type="ECO:0000313" key="16">
    <source>
        <dbReference type="EMBL" id="RWS31673.1"/>
    </source>
</evidence>
<dbReference type="GO" id="GO:0097374">
    <property type="term" value="P:sensory neuron axon guidance"/>
    <property type="evidence" value="ECO:0007669"/>
    <property type="project" value="TreeGrafter"/>
</dbReference>
<dbReference type="InterPro" id="IPR002909">
    <property type="entry name" value="IPT_dom"/>
</dbReference>
<dbReference type="GO" id="GO:0005886">
    <property type="term" value="C:plasma membrane"/>
    <property type="evidence" value="ECO:0007669"/>
    <property type="project" value="TreeGrafter"/>
</dbReference>
<evidence type="ECO:0000256" key="5">
    <source>
        <dbReference type="ARBA" id="ARBA00022737"/>
    </source>
</evidence>
<dbReference type="SUPFAM" id="SSF103575">
    <property type="entry name" value="Plexin repeat"/>
    <property type="match status" value="1"/>
</dbReference>
<proteinExistence type="inferred from homology"/>
<dbReference type="Gene3D" id="2.130.10.10">
    <property type="entry name" value="YVTN repeat-like/Quinoprotein amine dehydrogenase"/>
    <property type="match status" value="1"/>
</dbReference>
<evidence type="ECO:0000256" key="6">
    <source>
        <dbReference type="ARBA" id="ARBA00022902"/>
    </source>
</evidence>
<dbReference type="Gene3D" id="3.30.1680.10">
    <property type="entry name" value="ligand-binding face of the semaphorins, domain 2"/>
    <property type="match status" value="1"/>
</dbReference>
<evidence type="ECO:0000256" key="10">
    <source>
        <dbReference type="ARBA" id="ARBA00023180"/>
    </source>
</evidence>
<dbReference type="VEuPathDB" id="VectorBase:LDEU000371"/>
<keyword evidence="8 13" id="KW-0472">Membrane</keyword>
<evidence type="ECO:0000256" key="4">
    <source>
        <dbReference type="ARBA" id="ARBA00022729"/>
    </source>
</evidence>
<evidence type="ECO:0000256" key="7">
    <source>
        <dbReference type="ARBA" id="ARBA00022989"/>
    </source>
</evidence>
<keyword evidence="4 14" id="KW-0732">Signal</keyword>
<dbReference type="GO" id="GO:0002116">
    <property type="term" value="C:semaphorin receptor complex"/>
    <property type="evidence" value="ECO:0007669"/>
    <property type="project" value="TreeGrafter"/>
</dbReference>
<feature type="domain" description="Sema" evidence="15">
    <location>
        <begin position="23"/>
        <end position="502"/>
    </location>
</feature>
<dbReference type="PANTHER" id="PTHR22625">
    <property type="entry name" value="PLEXIN"/>
    <property type="match status" value="1"/>
</dbReference>
<dbReference type="InterPro" id="IPR001627">
    <property type="entry name" value="Semap_dom"/>
</dbReference>
<dbReference type="GO" id="GO:0008360">
    <property type="term" value="P:regulation of cell shape"/>
    <property type="evidence" value="ECO:0007669"/>
    <property type="project" value="TreeGrafter"/>
</dbReference>
<dbReference type="Pfam" id="PF01833">
    <property type="entry name" value="TIG"/>
    <property type="match status" value="4"/>
</dbReference>
<dbReference type="InterPro" id="IPR002165">
    <property type="entry name" value="Plexin_repeat"/>
</dbReference>
<sequence length="1142" mass="127040">MNIRKLIAYIYSMSILLWIARCQSLVMAANSDQHVEPPIHTFYATANKNINFTHLISDKVSGRVYVGAVNWIYQFTNDLKLEFAFQSGPVKDSPFCSPSDCSSVDVNNIKPTNNVNKVLVIDPEASMLIVCGSVHQGSCRRHKLEDIRKAEPLVQVPVAANDENSSTVAFIGPARYSGSSTSLALYVAVTNSCLGPYRSEVPAVSSRSLDSGQLFTVIEKSFPDSARVDINFHLRDYYLVKYVYGFHSRDFVYFATVQRKSSLRALEEWGYVTRLARICDSDPSFHSYAEITIQCFSQDGVDLNILQAAVVVRVGSNLANKLRVEKGSHLLIGVFASSKDHTTKVSSNSGICMFPLSKIENKFKENILMCYNGTVLTRNMDYIAGSVNECPKSWKTTTAPNFCNEAVKLNGSLPLFANAAITYQNTTLTSITATTTGQHTVAFAGTSAGAVKKILLSSETSGEQFEEILIDKGNPINTDMVIDGSQKFIFVASPYKVAKIRAETCNQYTNCNQCLSAKNPYCGWCPLKRKCTPKSDCDDGLSWKLADKLLTSSRWLPMESSQCSFYEDTRPSITTTTVTSVSNKNSIHLHPPRIDWIHPLSGPVEGGTLVTIEGSNLGANLEEIKDKIFVGGVPCVPMEYTVSVRVVCRTGPSTRGVESAVIEVANRVGVTRAQEKFQYKRVHLDDVYPKFGPKSGGTAISLTGFNFNIGSNIEVFLDDFACDIKKSMIANKQIICRTTGSVHAPYIIEKLRLKIDGANLTLLKPFTFVDDPKITSVFPQKSFVSGGRYVKITGTNLSSVQQPKMGVLKNNKIVNETICNIIDDSSMLCPSPSVEQEMHTSLQNFIDDNNELKFQIAFEMDSVQSVRDLEHNFPQLDAHLYYVPDPKILPFNNNGILLYKGDSLVIDGENLRSATTEAEVNVTIGTKVCNLTSLSMTQLICTPPEVQPEDTDELGRRTDNNLPAVVVTIGKNLRFNVGYLRYEVTVNNEIPPLLIGLISATGAFLMLLSLILLAVFRHKREPRRPQPIHSTRRLRRSRRPIADHSQTTHRPLTYLADDTKNRLRRLADFADITYHSQTTLRPLADFADVAYHTQTTLRPIADPSQTTLRPLEDISDDTKNRLRRLADFADHSQNTYRANYYY</sequence>
<dbReference type="PROSITE" id="PS51004">
    <property type="entry name" value="SEMA"/>
    <property type="match status" value="1"/>
</dbReference>
<comment type="caution">
    <text evidence="11">Lacks conserved residue(s) required for the propagation of feature annotation.</text>
</comment>
<dbReference type="AlphaFoldDB" id="A0A443SVY2"/>
<dbReference type="GO" id="GO:0017154">
    <property type="term" value="F:semaphorin receptor activity"/>
    <property type="evidence" value="ECO:0007669"/>
    <property type="project" value="InterPro"/>
</dbReference>
<dbReference type="InterPro" id="IPR016201">
    <property type="entry name" value="PSI"/>
</dbReference>
<organism evidence="16 17">
    <name type="scientific">Leptotrombidium deliense</name>
    <dbReference type="NCBI Taxonomy" id="299467"/>
    <lineage>
        <taxon>Eukaryota</taxon>
        <taxon>Metazoa</taxon>
        <taxon>Ecdysozoa</taxon>
        <taxon>Arthropoda</taxon>
        <taxon>Chelicerata</taxon>
        <taxon>Arachnida</taxon>
        <taxon>Acari</taxon>
        <taxon>Acariformes</taxon>
        <taxon>Trombidiformes</taxon>
        <taxon>Prostigmata</taxon>
        <taxon>Anystina</taxon>
        <taxon>Parasitengona</taxon>
        <taxon>Trombiculoidea</taxon>
        <taxon>Trombiculidae</taxon>
        <taxon>Leptotrombidium</taxon>
    </lineage>
</organism>
<evidence type="ECO:0000256" key="3">
    <source>
        <dbReference type="ARBA" id="ARBA00022692"/>
    </source>
</evidence>
<keyword evidence="7 13" id="KW-1133">Transmembrane helix</keyword>
<dbReference type="GO" id="GO:0008045">
    <property type="term" value="P:motor neuron axon guidance"/>
    <property type="evidence" value="ECO:0007669"/>
    <property type="project" value="TreeGrafter"/>
</dbReference>
<dbReference type="SMART" id="SM00429">
    <property type="entry name" value="IPT"/>
    <property type="match status" value="4"/>
</dbReference>
<dbReference type="InterPro" id="IPR014756">
    <property type="entry name" value="Ig_E-set"/>
</dbReference>
<evidence type="ECO:0000256" key="2">
    <source>
        <dbReference type="ARBA" id="ARBA00010297"/>
    </source>
</evidence>
<dbReference type="STRING" id="299467.A0A443SVY2"/>
<feature type="signal peptide" evidence="14">
    <location>
        <begin position="1"/>
        <end position="28"/>
    </location>
</feature>
<evidence type="ECO:0000256" key="13">
    <source>
        <dbReference type="SAM" id="Phobius"/>
    </source>
</evidence>
<feature type="chain" id="PRO_5019295392" evidence="14">
    <location>
        <begin position="29"/>
        <end position="1142"/>
    </location>
</feature>
<dbReference type="Gene3D" id="2.60.40.10">
    <property type="entry name" value="Immunoglobulins"/>
    <property type="match status" value="4"/>
</dbReference>
<evidence type="ECO:0000256" key="1">
    <source>
        <dbReference type="ARBA" id="ARBA00004167"/>
    </source>
</evidence>
<comment type="subcellular location">
    <subcellularLocation>
        <location evidence="1">Membrane</location>
        <topology evidence="1">Single-pass membrane protein</topology>
    </subcellularLocation>
</comment>
<dbReference type="GO" id="GO:0050772">
    <property type="term" value="P:positive regulation of axonogenesis"/>
    <property type="evidence" value="ECO:0007669"/>
    <property type="project" value="TreeGrafter"/>
</dbReference>
<comment type="caution">
    <text evidence="16">The sequence shown here is derived from an EMBL/GenBank/DDBJ whole genome shotgun (WGS) entry which is preliminary data.</text>
</comment>
<evidence type="ECO:0000256" key="11">
    <source>
        <dbReference type="PROSITE-ProRule" id="PRU00352"/>
    </source>
</evidence>
<keyword evidence="9" id="KW-1015">Disulfide bond</keyword>
<keyword evidence="5" id="KW-0677">Repeat</keyword>
<dbReference type="InterPro" id="IPR013783">
    <property type="entry name" value="Ig-like_fold"/>
</dbReference>
<dbReference type="Pfam" id="PF01403">
    <property type="entry name" value="Sema"/>
    <property type="match status" value="1"/>
</dbReference>
<dbReference type="PANTHER" id="PTHR22625:SF44">
    <property type="entry name" value="PLEXIN-B"/>
    <property type="match status" value="1"/>
</dbReference>
<comment type="similarity">
    <text evidence="2">Belongs to the plexin family.</text>
</comment>
<dbReference type="GO" id="GO:0007162">
    <property type="term" value="P:negative regulation of cell adhesion"/>
    <property type="evidence" value="ECO:0007669"/>
    <property type="project" value="TreeGrafter"/>
</dbReference>
<evidence type="ECO:0000313" key="17">
    <source>
        <dbReference type="Proteomes" id="UP000288716"/>
    </source>
</evidence>
<keyword evidence="3 13" id="KW-0812">Transmembrane</keyword>
<evidence type="ECO:0000256" key="12">
    <source>
        <dbReference type="SAM" id="MobiDB-lite"/>
    </source>
</evidence>
<dbReference type="InterPro" id="IPR015943">
    <property type="entry name" value="WD40/YVTN_repeat-like_dom_sf"/>
</dbReference>
<dbReference type="CDD" id="cd11236">
    <property type="entry name" value="Sema_plexin_like"/>
    <property type="match status" value="1"/>
</dbReference>